<reference evidence="2 3" key="1">
    <citation type="submission" date="2016-08" db="EMBL/GenBank/DDBJ databases">
        <title>Genomes of anaerobic fungi encode conserved fungal cellulosomes for biomass hydrolysis.</title>
        <authorList>
            <consortium name="DOE Joint Genome Institute"/>
            <person name="Haitjema C.H."/>
            <person name="Gilmore S.P."/>
            <person name="Henske J.K."/>
            <person name="Solomon K.V."/>
            <person name="De Groot R."/>
            <person name="Kuo A."/>
            <person name="Mondo S.J."/>
            <person name="Salamov A.A."/>
            <person name="Labutti K."/>
            <person name="Zhao Z."/>
            <person name="Chiniquy J."/>
            <person name="Barry K."/>
            <person name="Brewer H.M."/>
            <person name="Purvine S.O."/>
            <person name="Wright A.T."/>
            <person name="Boxma B."/>
            <person name="Van Alen T."/>
            <person name="Hackstein J.H."/>
            <person name="Baker S.E."/>
            <person name="Grigoriev I.V."/>
            <person name="O'Malley M.A."/>
        </authorList>
    </citation>
    <scope>NUCLEOTIDE SEQUENCE [LARGE SCALE GENOMIC DNA]</scope>
    <source>
        <strain evidence="3">finn</strain>
    </source>
</reference>
<keyword evidence="1" id="KW-1133">Transmembrane helix</keyword>
<gene>
    <name evidence="2" type="ORF">BCR36DRAFT_465286</name>
</gene>
<feature type="transmembrane region" description="Helical" evidence="1">
    <location>
        <begin position="72"/>
        <end position="94"/>
    </location>
</feature>
<evidence type="ECO:0000256" key="1">
    <source>
        <dbReference type="SAM" id="Phobius"/>
    </source>
</evidence>
<protein>
    <submittedName>
        <fullName evidence="2">Uncharacterized protein</fullName>
    </submittedName>
</protein>
<dbReference type="AlphaFoldDB" id="A0A1Y1VHU6"/>
<keyword evidence="1" id="KW-0472">Membrane</keyword>
<reference evidence="2 3" key="2">
    <citation type="submission" date="2016-08" db="EMBL/GenBank/DDBJ databases">
        <title>Pervasive Adenine N6-methylation of Active Genes in Fungi.</title>
        <authorList>
            <consortium name="DOE Joint Genome Institute"/>
            <person name="Mondo S.J."/>
            <person name="Dannebaum R.O."/>
            <person name="Kuo R.C."/>
            <person name="Labutti K."/>
            <person name="Haridas S."/>
            <person name="Kuo A."/>
            <person name="Salamov A."/>
            <person name="Ahrendt S.R."/>
            <person name="Lipzen A."/>
            <person name="Sullivan W."/>
            <person name="Andreopoulos W.B."/>
            <person name="Clum A."/>
            <person name="Lindquist E."/>
            <person name="Daum C."/>
            <person name="Ramamoorthy G.K."/>
            <person name="Gryganskyi A."/>
            <person name="Culley D."/>
            <person name="Magnuson J.K."/>
            <person name="James T.Y."/>
            <person name="O'Malley M.A."/>
            <person name="Stajich J.E."/>
            <person name="Spatafora J.W."/>
            <person name="Visel A."/>
            <person name="Grigoriev I.V."/>
        </authorList>
    </citation>
    <scope>NUCLEOTIDE SEQUENCE [LARGE SCALE GENOMIC DNA]</scope>
    <source>
        <strain evidence="3">finn</strain>
    </source>
</reference>
<keyword evidence="1" id="KW-0812">Transmembrane</keyword>
<dbReference type="Proteomes" id="UP000193719">
    <property type="component" value="Unassembled WGS sequence"/>
</dbReference>
<proteinExistence type="predicted"/>
<feature type="transmembrane region" description="Helical" evidence="1">
    <location>
        <begin position="134"/>
        <end position="150"/>
    </location>
</feature>
<organism evidence="2 3">
    <name type="scientific">Piromyces finnis</name>
    <dbReference type="NCBI Taxonomy" id="1754191"/>
    <lineage>
        <taxon>Eukaryota</taxon>
        <taxon>Fungi</taxon>
        <taxon>Fungi incertae sedis</taxon>
        <taxon>Chytridiomycota</taxon>
        <taxon>Chytridiomycota incertae sedis</taxon>
        <taxon>Neocallimastigomycetes</taxon>
        <taxon>Neocallimastigales</taxon>
        <taxon>Neocallimastigaceae</taxon>
        <taxon>Piromyces</taxon>
    </lineage>
</organism>
<comment type="caution">
    <text evidence="2">The sequence shown here is derived from an EMBL/GenBank/DDBJ whole genome shotgun (WGS) entry which is preliminary data.</text>
</comment>
<evidence type="ECO:0000313" key="2">
    <source>
        <dbReference type="EMBL" id="ORX56612.1"/>
    </source>
</evidence>
<dbReference type="EMBL" id="MCFH01000007">
    <property type="protein sequence ID" value="ORX56612.1"/>
    <property type="molecule type" value="Genomic_DNA"/>
</dbReference>
<accession>A0A1Y1VHU6</accession>
<evidence type="ECO:0000313" key="3">
    <source>
        <dbReference type="Proteomes" id="UP000193719"/>
    </source>
</evidence>
<keyword evidence="3" id="KW-1185">Reference proteome</keyword>
<dbReference type="OrthoDB" id="10437798at2759"/>
<sequence>MAVFSKLLLNGAGEVGQEFLAQHVTVIRTQGSLLRMLVYGLFVRTPLTQVHDFIYKQLLFIYPNMPAVLKMFIANLFSSPLGSIAYYFAMGLTLKQKTYFEKYKKCFVYTSLLIPPILRFITEKAVPYKFRQKFLYLSFLAYHFFINLHFKRIEGNKIFKKNNNNEEPQISMDNTNKKEIVNGMSTIWNKYNININISLLFEWMITSINNFKNKYFMNKYNSTNNSLSLHDSSLDSDSSFYKFFNKSILEAFRNKNYKILEYYSLNNHILSFIEEIDFTSPVGLTDKKQSVCFIDEIKRFKDKQMDENNRSMNSIISNNININYCENDSNNKFDKGY</sequence>
<name>A0A1Y1VHU6_9FUNG</name>